<dbReference type="Proteomes" id="UP000076532">
    <property type="component" value="Unassembled WGS sequence"/>
</dbReference>
<accession>A0A166PR92</accession>
<keyword evidence="2" id="KW-1185">Reference proteome</keyword>
<evidence type="ECO:0000313" key="2">
    <source>
        <dbReference type="Proteomes" id="UP000076532"/>
    </source>
</evidence>
<dbReference type="STRING" id="436010.A0A166PR92"/>
<proteinExistence type="predicted"/>
<dbReference type="OrthoDB" id="3191568at2759"/>
<dbReference type="AlphaFoldDB" id="A0A166PR92"/>
<dbReference type="EMBL" id="KV417515">
    <property type="protein sequence ID" value="KZP26360.1"/>
    <property type="molecule type" value="Genomic_DNA"/>
</dbReference>
<protein>
    <submittedName>
        <fullName evidence="1">Uncharacterized protein</fullName>
    </submittedName>
</protein>
<organism evidence="1 2">
    <name type="scientific">Athelia psychrophila</name>
    <dbReference type="NCBI Taxonomy" id="1759441"/>
    <lineage>
        <taxon>Eukaryota</taxon>
        <taxon>Fungi</taxon>
        <taxon>Dikarya</taxon>
        <taxon>Basidiomycota</taxon>
        <taxon>Agaricomycotina</taxon>
        <taxon>Agaricomycetes</taxon>
        <taxon>Agaricomycetidae</taxon>
        <taxon>Atheliales</taxon>
        <taxon>Atheliaceae</taxon>
        <taxon>Athelia</taxon>
    </lineage>
</organism>
<evidence type="ECO:0000313" key="1">
    <source>
        <dbReference type="EMBL" id="KZP26360.1"/>
    </source>
</evidence>
<sequence length="187" mass="20797">MVDSQNPYFNWNTGSDGGSSSIVGALSYTKSSYPLPPKDLVPFEFTALNPMLLNCAVLGSNNRVYFSVATDASTAGYTVFKDADLRGMALVECTARFRSSSNIGHYEFCFGDALDPRWRQNQPLQNEYGLQTWFLFGARIRTEIDNYNGTNLSSRSLTHIQRRQSGATDNFSIGLTGLKVFRVTVMN</sequence>
<gene>
    <name evidence="1" type="ORF">FIBSPDRAFT_887444</name>
</gene>
<name>A0A166PR92_9AGAM</name>
<reference evidence="1 2" key="1">
    <citation type="journal article" date="2016" name="Mol. Biol. Evol.">
        <title>Comparative Genomics of Early-Diverging Mushroom-Forming Fungi Provides Insights into the Origins of Lignocellulose Decay Capabilities.</title>
        <authorList>
            <person name="Nagy L.G."/>
            <person name="Riley R."/>
            <person name="Tritt A."/>
            <person name="Adam C."/>
            <person name="Daum C."/>
            <person name="Floudas D."/>
            <person name="Sun H."/>
            <person name="Yadav J.S."/>
            <person name="Pangilinan J."/>
            <person name="Larsson K.H."/>
            <person name="Matsuura K."/>
            <person name="Barry K."/>
            <person name="Labutti K."/>
            <person name="Kuo R."/>
            <person name="Ohm R.A."/>
            <person name="Bhattacharya S.S."/>
            <person name="Shirouzu T."/>
            <person name="Yoshinaga Y."/>
            <person name="Martin F.M."/>
            <person name="Grigoriev I.V."/>
            <person name="Hibbett D.S."/>
        </authorList>
    </citation>
    <scope>NUCLEOTIDE SEQUENCE [LARGE SCALE GENOMIC DNA]</scope>
    <source>
        <strain evidence="1 2">CBS 109695</strain>
    </source>
</reference>